<name>A0AAW2G4I8_9HYME</name>
<evidence type="ECO:0000313" key="3">
    <source>
        <dbReference type="Proteomes" id="UP001430953"/>
    </source>
</evidence>
<feature type="compositionally biased region" description="Basic and acidic residues" evidence="1">
    <location>
        <begin position="1"/>
        <end position="17"/>
    </location>
</feature>
<protein>
    <submittedName>
        <fullName evidence="2">Uncharacterized protein</fullName>
    </submittedName>
</protein>
<dbReference type="Proteomes" id="UP001430953">
    <property type="component" value="Unassembled WGS sequence"/>
</dbReference>
<feature type="region of interest" description="Disordered" evidence="1">
    <location>
        <begin position="1"/>
        <end position="51"/>
    </location>
</feature>
<comment type="caution">
    <text evidence="2">The sequence shown here is derived from an EMBL/GenBank/DDBJ whole genome shotgun (WGS) entry which is preliminary data.</text>
</comment>
<organism evidence="2 3">
    <name type="scientific">Cardiocondyla obscurior</name>
    <dbReference type="NCBI Taxonomy" id="286306"/>
    <lineage>
        <taxon>Eukaryota</taxon>
        <taxon>Metazoa</taxon>
        <taxon>Ecdysozoa</taxon>
        <taxon>Arthropoda</taxon>
        <taxon>Hexapoda</taxon>
        <taxon>Insecta</taxon>
        <taxon>Pterygota</taxon>
        <taxon>Neoptera</taxon>
        <taxon>Endopterygota</taxon>
        <taxon>Hymenoptera</taxon>
        <taxon>Apocrita</taxon>
        <taxon>Aculeata</taxon>
        <taxon>Formicoidea</taxon>
        <taxon>Formicidae</taxon>
        <taxon>Myrmicinae</taxon>
        <taxon>Cardiocondyla</taxon>
    </lineage>
</organism>
<sequence length="172" mass="19894">MSRRRNDVRSEWREARGSARNRSSKSRNAREKCLHEKAHLGTPYEGRTPPLEDSRFETNILAAAPRRRIIFRSTIFLIPRRTNQSSRKHANYGSVKYYSSLVLTSYSKSFFDTANSMPTRGRIDLSILCTVEPTIERLTGFDRFASTPAISLCRRKSTATNRRRDRLRLLAP</sequence>
<proteinExistence type="predicted"/>
<gene>
    <name evidence="2" type="ORF">PUN28_006739</name>
</gene>
<accession>A0AAW2G4I8</accession>
<dbReference type="EMBL" id="JADYXP020000006">
    <property type="protein sequence ID" value="KAL0121432.1"/>
    <property type="molecule type" value="Genomic_DNA"/>
</dbReference>
<keyword evidence="3" id="KW-1185">Reference proteome</keyword>
<dbReference type="AlphaFoldDB" id="A0AAW2G4I8"/>
<feature type="compositionally biased region" description="Basic and acidic residues" evidence="1">
    <location>
        <begin position="28"/>
        <end position="39"/>
    </location>
</feature>
<evidence type="ECO:0000256" key="1">
    <source>
        <dbReference type="SAM" id="MobiDB-lite"/>
    </source>
</evidence>
<reference evidence="2 3" key="1">
    <citation type="submission" date="2023-03" db="EMBL/GenBank/DDBJ databases">
        <title>High recombination rates correlate with genetic variation in Cardiocondyla obscurior ants.</title>
        <authorList>
            <person name="Errbii M."/>
        </authorList>
    </citation>
    <scope>NUCLEOTIDE SEQUENCE [LARGE SCALE GENOMIC DNA]</scope>
    <source>
        <strain evidence="2">Alpha-2009</strain>
        <tissue evidence="2">Whole body</tissue>
    </source>
</reference>
<evidence type="ECO:0000313" key="2">
    <source>
        <dbReference type="EMBL" id="KAL0121432.1"/>
    </source>
</evidence>